<evidence type="ECO:0000313" key="1">
    <source>
        <dbReference type="EMBL" id="SDE19557.1"/>
    </source>
</evidence>
<keyword evidence="2" id="KW-1185">Reference proteome</keyword>
<dbReference type="EMBL" id="FMZM01000016">
    <property type="protein sequence ID" value="SDE19557.1"/>
    <property type="molecule type" value="Genomic_DNA"/>
</dbReference>
<protein>
    <submittedName>
        <fullName evidence="1">Uncharacterized protein</fullName>
    </submittedName>
</protein>
<proteinExistence type="predicted"/>
<organism evidence="1 2">
    <name type="scientific">Nocardioides lianchengensis</name>
    <dbReference type="NCBI Taxonomy" id="1045774"/>
    <lineage>
        <taxon>Bacteria</taxon>
        <taxon>Bacillati</taxon>
        <taxon>Actinomycetota</taxon>
        <taxon>Actinomycetes</taxon>
        <taxon>Propionibacteriales</taxon>
        <taxon>Nocardioidaceae</taxon>
        <taxon>Nocardioides</taxon>
    </lineage>
</organism>
<dbReference type="AlphaFoldDB" id="A0A1G7AY95"/>
<name>A0A1G7AY95_9ACTN</name>
<accession>A0A1G7AY95</accession>
<evidence type="ECO:0000313" key="2">
    <source>
        <dbReference type="Proteomes" id="UP000199034"/>
    </source>
</evidence>
<sequence>MGDDEDPIVSTRPHLRTNEEHAAIHCVRVSPIGNSEQPDPVYKNMSESLIAYHIAAVINDNDTICRHIIRDEALNGPSKRFQTFMVNYNDRGGRTLRVGRH</sequence>
<gene>
    <name evidence="1" type="ORF">SAMN05421872_116118</name>
</gene>
<dbReference type="Proteomes" id="UP000199034">
    <property type="component" value="Unassembled WGS sequence"/>
</dbReference>
<reference evidence="2" key="1">
    <citation type="submission" date="2016-10" db="EMBL/GenBank/DDBJ databases">
        <authorList>
            <person name="Varghese N."/>
            <person name="Submissions S."/>
        </authorList>
    </citation>
    <scope>NUCLEOTIDE SEQUENCE [LARGE SCALE GENOMIC DNA]</scope>
    <source>
        <strain evidence="2">CGMCC 4.6858</strain>
    </source>
</reference>